<dbReference type="GO" id="GO:0043709">
    <property type="term" value="P:cell adhesion involved in single-species biofilm formation"/>
    <property type="evidence" value="ECO:0007669"/>
    <property type="project" value="TreeGrafter"/>
</dbReference>
<evidence type="ECO:0000259" key="5">
    <source>
        <dbReference type="PROSITE" id="PS50887"/>
    </source>
</evidence>
<dbReference type="Proteomes" id="UP000253940">
    <property type="component" value="Chromosome"/>
</dbReference>
<dbReference type="PANTHER" id="PTHR45138:SF9">
    <property type="entry name" value="DIGUANYLATE CYCLASE DGCM-RELATED"/>
    <property type="match status" value="1"/>
</dbReference>
<feature type="transmembrane region" description="Helical" evidence="4">
    <location>
        <begin position="128"/>
        <end position="147"/>
    </location>
</feature>
<gene>
    <name evidence="6" type="ORF">HYN46_04695</name>
</gene>
<feature type="transmembrane region" description="Helical" evidence="4">
    <location>
        <begin position="231"/>
        <end position="250"/>
    </location>
</feature>
<keyword evidence="4" id="KW-1133">Transmembrane helix</keyword>
<name>A0A345P4J7_9GAMM</name>
<evidence type="ECO:0000256" key="4">
    <source>
        <dbReference type="SAM" id="Phobius"/>
    </source>
</evidence>
<dbReference type="CDD" id="cd01949">
    <property type="entry name" value="GGDEF"/>
    <property type="match status" value="1"/>
</dbReference>
<comment type="cofactor">
    <cofactor evidence="1">
        <name>Mg(2+)</name>
        <dbReference type="ChEBI" id="CHEBI:18420"/>
    </cofactor>
</comment>
<dbReference type="EMBL" id="CP031222">
    <property type="protein sequence ID" value="AXI02206.1"/>
    <property type="molecule type" value="Genomic_DNA"/>
</dbReference>
<keyword evidence="4" id="KW-0472">Membrane</keyword>
<feature type="domain" description="GGDEF" evidence="5">
    <location>
        <begin position="312"/>
        <end position="448"/>
    </location>
</feature>
<dbReference type="InterPro" id="IPR000160">
    <property type="entry name" value="GGDEF_dom"/>
</dbReference>
<proteinExistence type="predicted"/>
<comment type="catalytic activity">
    <reaction evidence="3">
        <text>2 GTP = 3',3'-c-di-GMP + 2 diphosphate</text>
        <dbReference type="Rhea" id="RHEA:24898"/>
        <dbReference type="ChEBI" id="CHEBI:33019"/>
        <dbReference type="ChEBI" id="CHEBI:37565"/>
        <dbReference type="ChEBI" id="CHEBI:58805"/>
        <dbReference type="EC" id="2.7.7.65"/>
    </reaction>
</comment>
<evidence type="ECO:0000256" key="3">
    <source>
        <dbReference type="ARBA" id="ARBA00034247"/>
    </source>
</evidence>
<dbReference type="Gene3D" id="3.30.70.270">
    <property type="match status" value="1"/>
</dbReference>
<sequence length="459" mass="51752">MVNQEDLTPITIIKESGIRAMNNDIVSGDIDSTDINSMPLRSMGVLNLGDRVEENDHSEEEIRAVLNSKFWSLRFPKALEAKYRTYYRPRALKSFHFRAPIILLLYVILISGIIKLLPDNSFLRWINIYGWVAVVVAGAWVMSYFSIFDRWFEWYVTIGCLICVGLSVAVANVIAPGVSTILSHAGIMYAMILIYSFVGLRFPLAVFAGWAGGVLGFILTHQLHAEMDWQLLHRTYTGTSILGMCMAYALDRQERTNFLQACLLQQAVINGERLANQLDGLSRQDALTGLANRRHLDEMMNHEWNRALRQQQSLVLMIIDVDYFKHYNDKLGHVAGDECLRKVGQLIHSLAKRSGELAARYGGEEFVLLFPSMEGDVAEQQAQRLIERMTALSIPHPDGENQHVTFSIGVSVAVPTPETSIDQLLRQADAALYKAKANGRNRYEFFSESMRKAAAVEEC</sequence>
<dbReference type="InterPro" id="IPR029787">
    <property type="entry name" value="Nucleotide_cyclase"/>
</dbReference>
<dbReference type="InterPro" id="IPR043128">
    <property type="entry name" value="Rev_trsase/Diguanyl_cyclase"/>
</dbReference>
<evidence type="ECO:0000313" key="7">
    <source>
        <dbReference type="Proteomes" id="UP000253940"/>
    </source>
</evidence>
<dbReference type="SUPFAM" id="SSF55073">
    <property type="entry name" value="Nucleotide cyclase"/>
    <property type="match status" value="1"/>
</dbReference>
<evidence type="ECO:0000313" key="6">
    <source>
        <dbReference type="EMBL" id="AXI02206.1"/>
    </source>
</evidence>
<keyword evidence="7" id="KW-1185">Reference proteome</keyword>
<protein>
    <recommendedName>
        <fullName evidence="2">diguanylate cyclase</fullName>
        <ecNumber evidence="2">2.7.7.65</ecNumber>
    </recommendedName>
</protein>
<reference evidence="6 7" key="1">
    <citation type="submission" date="2018-07" db="EMBL/GenBank/DDBJ databases">
        <title>Genome sequencing of Moraxellaceae gen. HYN0046.</title>
        <authorList>
            <person name="Kim M."/>
            <person name="Yi H."/>
        </authorList>
    </citation>
    <scope>NUCLEOTIDE SEQUENCE [LARGE SCALE GENOMIC DNA]</scope>
    <source>
        <strain evidence="6 7">HYN0046</strain>
    </source>
</reference>
<evidence type="ECO:0000256" key="1">
    <source>
        <dbReference type="ARBA" id="ARBA00001946"/>
    </source>
</evidence>
<feature type="transmembrane region" description="Helical" evidence="4">
    <location>
        <begin position="154"/>
        <end position="175"/>
    </location>
</feature>
<organism evidence="6 7">
    <name type="scientific">Aquirhabdus parva</name>
    <dbReference type="NCBI Taxonomy" id="2283318"/>
    <lineage>
        <taxon>Bacteria</taxon>
        <taxon>Pseudomonadati</taxon>
        <taxon>Pseudomonadota</taxon>
        <taxon>Gammaproteobacteria</taxon>
        <taxon>Moraxellales</taxon>
        <taxon>Moraxellaceae</taxon>
        <taxon>Aquirhabdus</taxon>
    </lineage>
</organism>
<keyword evidence="4" id="KW-0812">Transmembrane</keyword>
<dbReference type="NCBIfam" id="TIGR00254">
    <property type="entry name" value="GGDEF"/>
    <property type="match status" value="1"/>
</dbReference>
<dbReference type="EC" id="2.7.7.65" evidence="2"/>
<dbReference type="FunFam" id="3.30.70.270:FF:000001">
    <property type="entry name" value="Diguanylate cyclase domain protein"/>
    <property type="match status" value="1"/>
</dbReference>
<evidence type="ECO:0000256" key="2">
    <source>
        <dbReference type="ARBA" id="ARBA00012528"/>
    </source>
</evidence>
<accession>A0A345P4J7</accession>
<dbReference type="PANTHER" id="PTHR45138">
    <property type="entry name" value="REGULATORY COMPONENTS OF SENSORY TRANSDUCTION SYSTEM"/>
    <property type="match status" value="1"/>
</dbReference>
<dbReference type="GO" id="GO:0005886">
    <property type="term" value="C:plasma membrane"/>
    <property type="evidence" value="ECO:0007669"/>
    <property type="project" value="TreeGrafter"/>
</dbReference>
<feature type="transmembrane region" description="Helical" evidence="4">
    <location>
        <begin position="97"/>
        <end position="116"/>
    </location>
</feature>
<feature type="transmembrane region" description="Helical" evidence="4">
    <location>
        <begin position="205"/>
        <end position="225"/>
    </location>
</feature>
<dbReference type="SMART" id="SM00267">
    <property type="entry name" value="GGDEF"/>
    <property type="match status" value="1"/>
</dbReference>
<dbReference type="Pfam" id="PF00990">
    <property type="entry name" value="GGDEF"/>
    <property type="match status" value="1"/>
</dbReference>
<dbReference type="GO" id="GO:0052621">
    <property type="term" value="F:diguanylate cyclase activity"/>
    <property type="evidence" value="ECO:0007669"/>
    <property type="project" value="UniProtKB-EC"/>
</dbReference>
<dbReference type="PROSITE" id="PS50887">
    <property type="entry name" value="GGDEF"/>
    <property type="match status" value="1"/>
</dbReference>
<dbReference type="AlphaFoldDB" id="A0A345P4J7"/>
<dbReference type="GO" id="GO:1902201">
    <property type="term" value="P:negative regulation of bacterial-type flagellum-dependent cell motility"/>
    <property type="evidence" value="ECO:0007669"/>
    <property type="project" value="TreeGrafter"/>
</dbReference>
<dbReference type="InterPro" id="IPR050469">
    <property type="entry name" value="Diguanylate_Cyclase"/>
</dbReference>
<dbReference type="KEGG" id="mbah:HYN46_04695"/>
<dbReference type="OrthoDB" id="9812260at2"/>